<protein>
    <recommendedName>
        <fullName evidence="3">F-box domain-containing protein</fullName>
    </recommendedName>
</protein>
<organism evidence="1 2">
    <name type="scientific">Tothia fuscella</name>
    <dbReference type="NCBI Taxonomy" id="1048955"/>
    <lineage>
        <taxon>Eukaryota</taxon>
        <taxon>Fungi</taxon>
        <taxon>Dikarya</taxon>
        <taxon>Ascomycota</taxon>
        <taxon>Pezizomycotina</taxon>
        <taxon>Dothideomycetes</taxon>
        <taxon>Pleosporomycetidae</taxon>
        <taxon>Venturiales</taxon>
        <taxon>Cylindrosympodiaceae</taxon>
        <taxon>Tothia</taxon>
    </lineage>
</organism>
<name>A0A9P4NDW9_9PEZI</name>
<evidence type="ECO:0000313" key="2">
    <source>
        <dbReference type="Proteomes" id="UP000800235"/>
    </source>
</evidence>
<keyword evidence="2" id="KW-1185">Reference proteome</keyword>
<dbReference type="Proteomes" id="UP000800235">
    <property type="component" value="Unassembled WGS sequence"/>
</dbReference>
<proteinExistence type="predicted"/>
<reference evidence="1" key="1">
    <citation type="journal article" date="2020" name="Stud. Mycol.">
        <title>101 Dothideomycetes genomes: a test case for predicting lifestyles and emergence of pathogens.</title>
        <authorList>
            <person name="Haridas S."/>
            <person name="Albert R."/>
            <person name="Binder M."/>
            <person name="Bloem J."/>
            <person name="Labutti K."/>
            <person name="Salamov A."/>
            <person name="Andreopoulos B."/>
            <person name="Baker S."/>
            <person name="Barry K."/>
            <person name="Bills G."/>
            <person name="Bluhm B."/>
            <person name="Cannon C."/>
            <person name="Castanera R."/>
            <person name="Culley D."/>
            <person name="Daum C."/>
            <person name="Ezra D."/>
            <person name="Gonzalez J."/>
            <person name="Henrissat B."/>
            <person name="Kuo A."/>
            <person name="Liang C."/>
            <person name="Lipzen A."/>
            <person name="Lutzoni F."/>
            <person name="Magnuson J."/>
            <person name="Mondo S."/>
            <person name="Nolan M."/>
            <person name="Ohm R."/>
            <person name="Pangilinan J."/>
            <person name="Park H.-J."/>
            <person name="Ramirez L."/>
            <person name="Alfaro M."/>
            <person name="Sun H."/>
            <person name="Tritt A."/>
            <person name="Yoshinaga Y."/>
            <person name="Zwiers L.-H."/>
            <person name="Turgeon B."/>
            <person name="Goodwin S."/>
            <person name="Spatafora J."/>
            <person name="Crous P."/>
            <person name="Grigoriev I."/>
        </authorList>
    </citation>
    <scope>NUCLEOTIDE SEQUENCE</scope>
    <source>
        <strain evidence="1">CBS 130266</strain>
    </source>
</reference>
<dbReference type="AlphaFoldDB" id="A0A9P4NDW9"/>
<evidence type="ECO:0000313" key="1">
    <source>
        <dbReference type="EMBL" id="KAF2415906.1"/>
    </source>
</evidence>
<sequence length="356" mass="40712">MVTKFDDGTDISLTFRERREMRDATQTLLASRLGHFEPPRLPPLNADPILQNELFTTYSQRNKPQYLQSASTSDLRSQRFWRTTIKQQTVYLPSLLKALMKRNQSLPLQKLPVEILEIVDSNLRTPDRIALRLISRMLFTRLSTPVKANDDISDFLELLRNDNAFKKITEFEERDCLRIVRIGQQSGQDVVVSFSTGSWCRACHQTSFFSLDELLKPTFERRCVGAGRTIQTGSGKQYSLEALKHARYGRIPGQSGTYVGPFRSDCCDPLLMSIHFRADPWPVVSEERDISLIENTACPNYCRITLTIPRVLNDPQKPPWYSSTSALHYITKLSFHDASHPVWLQATAKGREDEGA</sequence>
<dbReference type="EMBL" id="MU007175">
    <property type="protein sequence ID" value="KAF2415906.1"/>
    <property type="molecule type" value="Genomic_DNA"/>
</dbReference>
<accession>A0A9P4NDW9</accession>
<comment type="caution">
    <text evidence="1">The sequence shown here is derived from an EMBL/GenBank/DDBJ whole genome shotgun (WGS) entry which is preliminary data.</text>
</comment>
<gene>
    <name evidence="1" type="ORF">EJ08DRAFT_684376</name>
</gene>
<evidence type="ECO:0008006" key="3">
    <source>
        <dbReference type="Google" id="ProtNLM"/>
    </source>
</evidence>